<evidence type="ECO:0000313" key="1">
    <source>
        <dbReference type="EMBL" id="QOX65291.1"/>
    </source>
</evidence>
<keyword evidence="2" id="KW-1185">Reference proteome</keyword>
<gene>
    <name evidence="1" type="ORF">FRZ06_19005</name>
</gene>
<proteinExistence type="predicted"/>
<organism evidence="1 2">
    <name type="scientific">Anoxybacterium hadale</name>
    <dbReference type="NCBI Taxonomy" id="3408580"/>
    <lineage>
        <taxon>Bacteria</taxon>
        <taxon>Bacillati</taxon>
        <taxon>Bacillota</taxon>
        <taxon>Clostridia</taxon>
        <taxon>Peptostreptococcales</taxon>
        <taxon>Anaerovoracaceae</taxon>
        <taxon>Anoxybacterium</taxon>
    </lineage>
</organism>
<accession>A0ACD1AFN0</accession>
<dbReference type="EMBL" id="CP042469">
    <property type="protein sequence ID" value="QOX65291.1"/>
    <property type="molecule type" value="Genomic_DNA"/>
</dbReference>
<reference evidence="1" key="1">
    <citation type="submission" date="2019-08" db="EMBL/GenBank/DDBJ databases">
        <title>Genome sequence of Clostridiales bacterium MT110.</title>
        <authorList>
            <person name="Cao J."/>
        </authorList>
    </citation>
    <scope>NUCLEOTIDE SEQUENCE</scope>
    <source>
        <strain evidence="1">MT110</strain>
    </source>
</reference>
<dbReference type="Proteomes" id="UP000594014">
    <property type="component" value="Chromosome"/>
</dbReference>
<evidence type="ECO:0000313" key="2">
    <source>
        <dbReference type="Proteomes" id="UP000594014"/>
    </source>
</evidence>
<name>A0ACD1AFN0_9FIRM</name>
<sequence>MHRFVSFTKKLKWFGLLGLLGYVTPYENLKLLWLIWLLCFFEIIAEWRILCQSMLQLIGIFAVNLRPSDRQSLAVSTRTENCYRLPFTGQWTVVNGGIDKEMSHSWSIPAQRYAYDFLILDEEGKSHMGDPRKPESYYCYNRDILAPCDGTVLSIQDGYEDSLIDGKGSADCRAKDIRGNHILISHGDNEYSLIAHIKKNSFLVGIGDMVTRGQVMAKCGNSGNSSEPHIHYQLQDGESFYFSSGMPVGFCDIKAEKKANYSSLDPRKVHDRLVRADDITYIQRGWAVENLQP</sequence>
<protein>
    <submittedName>
        <fullName evidence="1">M23 family metallopeptidase</fullName>
    </submittedName>
</protein>